<dbReference type="Proteomes" id="UP000176198">
    <property type="component" value="Unassembled WGS sequence"/>
</dbReference>
<reference evidence="3 4" key="1">
    <citation type="journal article" date="2016" name="Nat. Commun.">
        <title>Thousands of microbial genomes shed light on interconnected biogeochemical processes in an aquifer system.</title>
        <authorList>
            <person name="Anantharaman K."/>
            <person name="Brown C.T."/>
            <person name="Hug L.A."/>
            <person name="Sharon I."/>
            <person name="Castelle C.J."/>
            <person name="Probst A.J."/>
            <person name="Thomas B.C."/>
            <person name="Singh A."/>
            <person name="Wilkins M.J."/>
            <person name="Karaoz U."/>
            <person name="Brodie E.L."/>
            <person name="Williams K.H."/>
            <person name="Hubbard S.S."/>
            <person name="Banfield J.F."/>
        </authorList>
    </citation>
    <scope>NUCLEOTIDE SEQUENCE [LARGE SCALE GENOMIC DNA]</scope>
</reference>
<evidence type="ECO:0000313" key="3">
    <source>
        <dbReference type="EMBL" id="OGM02642.1"/>
    </source>
</evidence>
<accession>A0A1F7WII9</accession>
<feature type="compositionally biased region" description="Low complexity" evidence="1">
    <location>
        <begin position="77"/>
        <end position="136"/>
    </location>
</feature>
<feature type="compositionally biased region" description="Pro residues" evidence="1">
    <location>
        <begin position="137"/>
        <end position="153"/>
    </location>
</feature>
<keyword evidence="2" id="KW-0472">Membrane</keyword>
<keyword evidence="2" id="KW-0812">Transmembrane</keyword>
<evidence type="ECO:0000256" key="1">
    <source>
        <dbReference type="SAM" id="MobiDB-lite"/>
    </source>
</evidence>
<gene>
    <name evidence="3" type="ORF">A2115_00535</name>
</gene>
<comment type="caution">
    <text evidence="3">The sequence shown here is derived from an EMBL/GenBank/DDBJ whole genome shotgun (WGS) entry which is preliminary data.</text>
</comment>
<feature type="transmembrane region" description="Helical" evidence="2">
    <location>
        <begin position="21"/>
        <end position="44"/>
    </location>
</feature>
<proteinExistence type="predicted"/>
<organism evidence="3 4">
    <name type="scientific">Candidatus Woesebacteria bacterium GWA1_41_8</name>
    <dbReference type="NCBI Taxonomy" id="1802471"/>
    <lineage>
        <taxon>Bacteria</taxon>
        <taxon>Candidatus Woeseibacteriota</taxon>
    </lineage>
</organism>
<protein>
    <submittedName>
        <fullName evidence="3">Uncharacterized protein</fullName>
    </submittedName>
</protein>
<sequence length="243" mass="25456">MGKIKDWVRNKAALLTTSKRIRIGVLLFGVIVLSSSVLVAGAVIKRQANTANSEPTPVVQVESSDGEVAGATTEVENTPTPTPLTTRRATATPSPTPTPATTNNQPSSNNNQSSDNSSNNSSQQPQNNTTNQTSSPTPTPTLIPTQEPTPTPDNTPFEAEWNVSWNGDSVSVVITANKPLQSCEGDIKVTSGTTVVGSTSINGNVCTFGGGTSKCHATVWAKATSTNDETKEFSQLRSNVDPC</sequence>
<dbReference type="STRING" id="1802471.A2115_00535"/>
<keyword evidence="2" id="KW-1133">Transmembrane helix</keyword>
<dbReference type="AlphaFoldDB" id="A0A1F7WII9"/>
<evidence type="ECO:0000256" key="2">
    <source>
        <dbReference type="SAM" id="Phobius"/>
    </source>
</evidence>
<evidence type="ECO:0000313" key="4">
    <source>
        <dbReference type="Proteomes" id="UP000176198"/>
    </source>
</evidence>
<name>A0A1F7WII9_9BACT</name>
<feature type="region of interest" description="Disordered" evidence="1">
    <location>
        <begin position="50"/>
        <end position="156"/>
    </location>
</feature>
<dbReference type="EMBL" id="MGFJ01000018">
    <property type="protein sequence ID" value="OGM02642.1"/>
    <property type="molecule type" value="Genomic_DNA"/>
</dbReference>